<dbReference type="PANTHER" id="PTHR46558">
    <property type="entry name" value="TRACRIPTIONAL REGULATORY PROTEIN-RELATED-RELATED"/>
    <property type="match status" value="1"/>
</dbReference>
<evidence type="ECO:0000313" key="4">
    <source>
        <dbReference type="Proteomes" id="UP001597546"/>
    </source>
</evidence>
<dbReference type="InterPro" id="IPR010982">
    <property type="entry name" value="Lambda_DNA-bd_dom_sf"/>
</dbReference>
<name>A0ABW5TMW8_9SPHI</name>
<dbReference type="EMBL" id="JBHULV010000008">
    <property type="protein sequence ID" value="MFD2730616.1"/>
    <property type="molecule type" value="Genomic_DNA"/>
</dbReference>
<keyword evidence="1" id="KW-0238">DNA-binding</keyword>
<evidence type="ECO:0000256" key="1">
    <source>
        <dbReference type="ARBA" id="ARBA00023125"/>
    </source>
</evidence>
<protein>
    <submittedName>
        <fullName evidence="3">Helix-turn-helix transcriptional regulator</fullName>
    </submittedName>
</protein>
<sequence length="83" mass="9508">MNSSKSNLLMGETLRKLRVNKKQSQEFVADCLNISRTAYKDWENGKIDFSFSKLERISEFFEVPLADLLDKVTPPPLKNVEAS</sequence>
<proteinExistence type="predicted"/>
<dbReference type="PANTHER" id="PTHR46558:SF11">
    <property type="entry name" value="HTH-TYPE TRANSCRIPTIONAL REGULATOR XRE"/>
    <property type="match status" value="1"/>
</dbReference>
<keyword evidence="4" id="KW-1185">Reference proteome</keyword>
<dbReference type="Proteomes" id="UP001597546">
    <property type="component" value="Unassembled WGS sequence"/>
</dbReference>
<dbReference type="RefSeq" id="WP_379100699.1">
    <property type="nucleotide sequence ID" value="NZ_JBHULV010000008.1"/>
</dbReference>
<evidence type="ECO:0000259" key="2">
    <source>
        <dbReference type="PROSITE" id="PS50943"/>
    </source>
</evidence>
<dbReference type="Pfam" id="PF12844">
    <property type="entry name" value="HTH_19"/>
    <property type="match status" value="1"/>
</dbReference>
<dbReference type="Gene3D" id="1.10.260.40">
    <property type="entry name" value="lambda repressor-like DNA-binding domains"/>
    <property type="match status" value="1"/>
</dbReference>
<reference evidence="4" key="1">
    <citation type="journal article" date="2019" name="Int. J. Syst. Evol. Microbiol.">
        <title>The Global Catalogue of Microorganisms (GCM) 10K type strain sequencing project: providing services to taxonomists for standard genome sequencing and annotation.</title>
        <authorList>
            <consortium name="The Broad Institute Genomics Platform"/>
            <consortium name="The Broad Institute Genome Sequencing Center for Infectious Disease"/>
            <person name="Wu L."/>
            <person name="Ma J."/>
        </authorList>
    </citation>
    <scope>NUCLEOTIDE SEQUENCE [LARGE SCALE GENOMIC DNA]</scope>
    <source>
        <strain evidence="4">KCTC 42456</strain>
    </source>
</reference>
<gene>
    <name evidence="3" type="ORF">ACFSSE_02770</name>
</gene>
<dbReference type="InterPro" id="IPR001387">
    <property type="entry name" value="Cro/C1-type_HTH"/>
</dbReference>
<dbReference type="CDD" id="cd00093">
    <property type="entry name" value="HTH_XRE"/>
    <property type="match status" value="1"/>
</dbReference>
<comment type="caution">
    <text evidence="3">The sequence shown here is derived from an EMBL/GenBank/DDBJ whole genome shotgun (WGS) entry which is preliminary data.</text>
</comment>
<organism evidence="3 4">
    <name type="scientific">Pedobacter alpinus</name>
    <dbReference type="NCBI Taxonomy" id="1590643"/>
    <lineage>
        <taxon>Bacteria</taxon>
        <taxon>Pseudomonadati</taxon>
        <taxon>Bacteroidota</taxon>
        <taxon>Sphingobacteriia</taxon>
        <taxon>Sphingobacteriales</taxon>
        <taxon>Sphingobacteriaceae</taxon>
        <taxon>Pedobacter</taxon>
    </lineage>
</organism>
<feature type="domain" description="HTH cro/C1-type" evidence="2">
    <location>
        <begin position="14"/>
        <end position="68"/>
    </location>
</feature>
<evidence type="ECO:0000313" key="3">
    <source>
        <dbReference type="EMBL" id="MFD2730616.1"/>
    </source>
</evidence>
<dbReference type="SMART" id="SM00530">
    <property type="entry name" value="HTH_XRE"/>
    <property type="match status" value="1"/>
</dbReference>
<dbReference type="SUPFAM" id="SSF47413">
    <property type="entry name" value="lambda repressor-like DNA-binding domains"/>
    <property type="match status" value="1"/>
</dbReference>
<accession>A0ABW5TMW8</accession>
<dbReference type="PROSITE" id="PS50943">
    <property type="entry name" value="HTH_CROC1"/>
    <property type="match status" value="1"/>
</dbReference>